<sequence>MAATEWPQNPVTFSDVALYFTEGQWALLDHDQRALYWDVMQENYDHVACLGLPGMAMKLKQEKEPPDLLQWEEKTFPEFTEGSPPQSRRNRREGIKRAEADPELVTFEDVAVCFTKKEWDLLDWSQRLLYKEVMMENCENVFSLGKKMASL</sequence>
<dbReference type="SMART" id="SM00349">
    <property type="entry name" value="KRAB"/>
    <property type="match status" value="2"/>
</dbReference>
<organism evidence="2 3">
    <name type="scientific">Pogona vitticeps</name>
    <name type="common">central bearded dragon</name>
    <dbReference type="NCBI Taxonomy" id="103695"/>
    <lineage>
        <taxon>Eukaryota</taxon>
        <taxon>Metazoa</taxon>
        <taxon>Chordata</taxon>
        <taxon>Craniata</taxon>
        <taxon>Vertebrata</taxon>
        <taxon>Euteleostomi</taxon>
        <taxon>Lepidosauria</taxon>
        <taxon>Squamata</taxon>
        <taxon>Bifurcata</taxon>
        <taxon>Unidentata</taxon>
        <taxon>Episquamata</taxon>
        <taxon>Toxicofera</taxon>
        <taxon>Iguania</taxon>
        <taxon>Acrodonta</taxon>
        <taxon>Agamidae</taxon>
        <taxon>Amphibolurinae</taxon>
        <taxon>Pogona</taxon>
    </lineage>
</organism>
<evidence type="ECO:0000313" key="2">
    <source>
        <dbReference type="Proteomes" id="UP001652642"/>
    </source>
</evidence>
<dbReference type="PANTHER" id="PTHR23232:SF156">
    <property type="entry name" value="KRAB DOMAIN-CONTAINING PROTEIN"/>
    <property type="match status" value="1"/>
</dbReference>
<dbReference type="Pfam" id="PF01352">
    <property type="entry name" value="KRAB"/>
    <property type="match status" value="2"/>
</dbReference>
<gene>
    <name evidence="3" type="primary">LOC110069929</name>
</gene>
<dbReference type="Gene3D" id="6.10.140.140">
    <property type="match status" value="2"/>
</dbReference>
<feature type="domain" description="KRAB" evidence="1">
    <location>
        <begin position="11"/>
        <end position="87"/>
    </location>
</feature>
<reference evidence="3" key="2">
    <citation type="submission" date="2025-08" db="UniProtKB">
        <authorList>
            <consortium name="RefSeq"/>
        </authorList>
    </citation>
    <scope>IDENTIFICATION</scope>
</reference>
<dbReference type="InterPro" id="IPR050169">
    <property type="entry name" value="Krueppel_C2H2_ZnF"/>
</dbReference>
<evidence type="ECO:0000313" key="3">
    <source>
        <dbReference type="RefSeq" id="XP_072844713.1"/>
    </source>
</evidence>
<proteinExistence type="predicted"/>
<dbReference type="GeneID" id="110069929"/>
<dbReference type="RefSeq" id="XP_072844713.1">
    <property type="nucleotide sequence ID" value="XM_072988612.1"/>
</dbReference>
<dbReference type="PANTHER" id="PTHR23232">
    <property type="entry name" value="KRAB DOMAIN C2H2 ZINC FINGER"/>
    <property type="match status" value="1"/>
</dbReference>
<dbReference type="SUPFAM" id="SSF109640">
    <property type="entry name" value="KRAB domain (Kruppel-associated box)"/>
    <property type="match status" value="2"/>
</dbReference>
<dbReference type="InterPro" id="IPR036051">
    <property type="entry name" value="KRAB_dom_sf"/>
</dbReference>
<feature type="domain" description="KRAB" evidence="1">
    <location>
        <begin position="105"/>
        <end position="151"/>
    </location>
</feature>
<dbReference type="PROSITE" id="PS50805">
    <property type="entry name" value="KRAB"/>
    <property type="match status" value="2"/>
</dbReference>
<name>A0ABM5FH30_9SAUR</name>
<accession>A0ABM5FH30</accession>
<dbReference type="CDD" id="cd07765">
    <property type="entry name" value="KRAB_A-box"/>
    <property type="match status" value="2"/>
</dbReference>
<evidence type="ECO:0000259" key="1">
    <source>
        <dbReference type="PROSITE" id="PS50805"/>
    </source>
</evidence>
<protein>
    <submittedName>
        <fullName evidence="3">Zinc finger protein 560-like</fullName>
    </submittedName>
</protein>
<dbReference type="InterPro" id="IPR001909">
    <property type="entry name" value="KRAB"/>
</dbReference>
<keyword evidence="2" id="KW-1185">Reference proteome</keyword>
<reference evidence="2" key="1">
    <citation type="submission" date="2025-05" db="UniProtKB">
        <authorList>
            <consortium name="RefSeq"/>
        </authorList>
    </citation>
    <scope>NUCLEOTIDE SEQUENCE [LARGE SCALE GENOMIC DNA]</scope>
</reference>
<dbReference type="Proteomes" id="UP001652642">
    <property type="component" value="Chromosome 2"/>
</dbReference>